<dbReference type="AlphaFoldDB" id="E3MP11"/>
<dbReference type="eggNOG" id="ENOG502TFJ4">
    <property type="taxonomic scope" value="Eukaryota"/>
</dbReference>
<keyword evidence="3" id="KW-1185">Reference proteome</keyword>
<dbReference type="RefSeq" id="XP_003102136.2">
    <property type="nucleotide sequence ID" value="XM_003102088.2"/>
</dbReference>
<dbReference type="CTD" id="9814090"/>
<evidence type="ECO:0000313" key="3">
    <source>
        <dbReference type="Proteomes" id="UP000008281"/>
    </source>
</evidence>
<dbReference type="KEGG" id="crq:GCK72_008230"/>
<gene>
    <name evidence="2" type="ORF">CRE_06766</name>
</gene>
<reference evidence="2" key="1">
    <citation type="submission" date="2007-07" db="EMBL/GenBank/DDBJ databases">
        <title>PCAP assembly of the Caenorhabditis remanei genome.</title>
        <authorList>
            <consortium name="The Caenorhabditis remanei Sequencing Consortium"/>
            <person name="Wilson R.K."/>
        </authorList>
    </citation>
    <scope>NUCLEOTIDE SEQUENCE [LARGE SCALE GENOMIC DNA]</scope>
    <source>
        <strain evidence="2">PB4641</strain>
    </source>
</reference>
<evidence type="ECO:0000256" key="1">
    <source>
        <dbReference type="SAM" id="MobiDB-lite"/>
    </source>
</evidence>
<dbReference type="OrthoDB" id="5903855at2759"/>
<dbReference type="Proteomes" id="UP000008281">
    <property type="component" value="Unassembled WGS sequence"/>
</dbReference>
<evidence type="ECO:0000313" key="2">
    <source>
        <dbReference type="EMBL" id="EFP06244.1"/>
    </source>
</evidence>
<feature type="compositionally biased region" description="Polar residues" evidence="1">
    <location>
        <begin position="616"/>
        <end position="631"/>
    </location>
</feature>
<protein>
    <submittedName>
        <fullName evidence="2">Uncharacterized protein</fullName>
    </submittedName>
</protein>
<organism evidence="3">
    <name type="scientific">Caenorhabditis remanei</name>
    <name type="common">Caenorhabditis vulgaris</name>
    <dbReference type="NCBI Taxonomy" id="31234"/>
    <lineage>
        <taxon>Eukaryota</taxon>
        <taxon>Metazoa</taxon>
        <taxon>Ecdysozoa</taxon>
        <taxon>Nematoda</taxon>
        <taxon>Chromadorea</taxon>
        <taxon>Rhabditida</taxon>
        <taxon>Rhabditina</taxon>
        <taxon>Rhabditomorpha</taxon>
        <taxon>Rhabditoidea</taxon>
        <taxon>Rhabditidae</taxon>
        <taxon>Peloderinae</taxon>
        <taxon>Caenorhabditis</taxon>
    </lineage>
</organism>
<dbReference type="EMBL" id="DS268461">
    <property type="protein sequence ID" value="EFP06244.1"/>
    <property type="molecule type" value="Genomic_DNA"/>
</dbReference>
<feature type="compositionally biased region" description="Basic and acidic residues" evidence="1">
    <location>
        <begin position="35"/>
        <end position="53"/>
    </location>
</feature>
<dbReference type="InParanoid" id="E3MP11"/>
<dbReference type="FunCoup" id="E3MP11">
    <property type="interactions" value="1617"/>
</dbReference>
<accession>E3MP11</accession>
<dbReference type="GeneID" id="9814090"/>
<feature type="region of interest" description="Disordered" evidence="1">
    <location>
        <begin position="610"/>
        <end position="631"/>
    </location>
</feature>
<proteinExistence type="predicted"/>
<feature type="region of interest" description="Disordered" evidence="1">
    <location>
        <begin position="1"/>
        <end position="56"/>
    </location>
</feature>
<sequence>MMPTHRVNKRTVFEDSDSEKEVEKPPKKKSNRRNKHEDREEDSVKGGDGDSKSGKSTCETASLDFENFNEFSEKVAGTSAIWTFLTIHGPYHHFFKKFGNVLKRDQEIRKFIRPILLEIHKKQIEFRDQWLPPIIRSHGAKKPTVDDVMKIVEEMWKRVFCIEVDGVFITLYKKKSISPLRNVFYGGGQARLICNNRTDVFCDLRRLCKAMRLKISVKQTEELRNALMLYCFLSTADFLSYTMSATIDNSSGALQIQGFRAPNAISNYGLHATFKLKLINGSDAVGALTRGRQSSLWTSLPCKERDNILELVFENGFIEELPEDAKSFLIDYVLDVRNKMRKILEKNSLRHDIESELSGNSSAYVMKLDDRRIERFLVDTLDNVFNTEHMIVFRGEWRNCVFDVIKTLGKVPFGELPYCSEIYESVCQKMNSSSLELISSYFKQETPDGGQSLLAHTLLQLLRFVVKLSLNTIRHVFHFDPRTHRVTYDGELDEEVTDFGEYDQAEPRFIKSEPFIENETSSINESSIKIESSSIDESSQSLHSTSSINMTASIPKKSFDFTPVNAPVAPVPSLPAGCDIRRPPPYFVPTQFQRVNYPMPLVRLTIISDPEEANGTAPSSSDTTRPSTVANETEWNIDDKTKTLEKWVDAYKIMLEWNEELRGELERAKEKLARFS</sequence>
<dbReference type="HOGENOM" id="CLU_363387_0_0_1"/>
<name>E3MP11_CAERE</name>